<dbReference type="PROSITE" id="PS50987">
    <property type="entry name" value="HTH_ARSR_2"/>
    <property type="match status" value="1"/>
</dbReference>
<keyword evidence="1" id="KW-0812">Transmembrane</keyword>
<gene>
    <name evidence="3" type="ORF">MSSAC_2154</name>
</gene>
<dbReference type="STRING" id="1434118.MSSAC_2154"/>
<dbReference type="Pfam" id="PF13412">
    <property type="entry name" value="HTH_24"/>
    <property type="match status" value="1"/>
</dbReference>
<dbReference type="SMART" id="SM00418">
    <property type="entry name" value="HTH_ARSR"/>
    <property type="match status" value="1"/>
</dbReference>
<feature type="domain" description="HTH arsR-type" evidence="2">
    <location>
        <begin position="182"/>
        <end position="269"/>
    </location>
</feature>
<dbReference type="PANTHER" id="PTHR36216">
    <property type="entry name" value="TRANSCRIPTIONAL REGULATOR, TRMB"/>
    <property type="match status" value="1"/>
</dbReference>
<dbReference type="Gene3D" id="1.10.10.10">
    <property type="entry name" value="Winged helix-like DNA-binding domain superfamily/Winged helix DNA-binding domain"/>
    <property type="match status" value="2"/>
</dbReference>
<dbReference type="EMBL" id="CP009508">
    <property type="protein sequence ID" value="AKB36744.1"/>
    <property type="molecule type" value="Genomic_DNA"/>
</dbReference>
<dbReference type="SUPFAM" id="SSF46785">
    <property type="entry name" value="Winged helix' DNA-binding domain"/>
    <property type="match status" value="2"/>
</dbReference>
<sequence length="269" mass="30438">MEQGNGNLKSMENRAVDQKAVHLIFAGPKLEKKLTICLLLFLLTTTAGATEYIVKPVPSDQVGVSIDGEEVVLLKDFTVYWQFLLWMAVMNVLSVIDVLILPIKLIFAILGFRITERADVFENSNRARIYEYIKTRPGAYLSEIIEKAGLNRGAVRYHIKILKAHHKIEAYSESGKTRYFQNNSTYGEEEKKVVSALQNATNQRIISEIQNGKCNTNLALAREIGVSRATISWYVKNLKETGLIDETKSGRSIIYRINPSYETLIEKYG</sequence>
<evidence type="ECO:0000313" key="4">
    <source>
        <dbReference type="Proteomes" id="UP000033123"/>
    </source>
</evidence>
<dbReference type="PANTHER" id="PTHR36216:SF1">
    <property type="entry name" value="HTH ARSR-TYPE DOMAIN-CONTAINING PROTEIN"/>
    <property type="match status" value="1"/>
</dbReference>
<evidence type="ECO:0000256" key="1">
    <source>
        <dbReference type="SAM" id="Phobius"/>
    </source>
</evidence>
<dbReference type="AlphaFoldDB" id="A0A0E3PNR6"/>
<dbReference type="PATRIC" id="fig|1434118.4.peg.2758"/>
<dbReference type="InterPro" id="IPR036388">
    <property type="entry name" value="WH-like_DNA-bd_sf"/>
</dbReference>
<organism evidence="3 4">
    <name type="scientific">Methanosarcina siciliae C2J</name>
    <dbReference type="NCBI Taxonomy" id="1434118"/>
    <lineage>
        <taxon>Archaea</taxon>
        <taxon>Methanobacteriati</taxon>
        <taxon>Methanobacteriota</taxon>
        <taxon>Stenosarchaea group</taxon>
        <taxon>Methanomicrobia</taxon>
        <taxon>Methanosarcinales</taxon>
        <taxon>Methanosarcinaceae</taxon>
        <taxon>Methanosarcina</taxon>
    </lineage>
</organism>
<reference evidence="3 4" key="1">
    <citation type="submission" date="2014-07" db="EMBL/GenBank/DDBJ databases">
        <title>Methanogenic archaea and the global carbon cycle.</title>
        <authorList>
            <person name="Henriksen J.R."/>
            <person name="Luke J."/>
            <person name="Reinhart S."/>
            <person name="Benedict M.N."/>
            <person name="Youngblut N.D."/>
            <person name="Metcalf M.E."/>
            <person name="Whitaker R.J."/>
            <person name="Metcalf W.W."/>
        </authorList>
    </citation>
    <scope>NUCLEOTIDE SEQUENCE [LARGE SCALE GENOMIC DNA]</scope>
    <source>
        <strain evidence="3 4">C2J</strain>
    </source>
</reference>
<dbReference type="InterPro" id="IPR001845">
    <property type="entry name" value="HTH_ArsR_DNA-bd_dom"/>
</dbReference>
<dbReference type="CDD" id="cd00090">
    <property type="entry name" value="HTH_ARSR"/>
    <property type="match status" value="2"/>
</dbReference>
<dbReference type="HOGENOM" id="CLU_084118_2_0_2"/>
<name>A0A0E3PNR6_9EURY</name>
<dbReference type="InterPro" id="IPR056504">
    <property type="entry name" value="HTH_HVO_0163_N"/>
</dbReference>
<dbReference type="InterPro" id="IPR011991">
    <property type="entry name" value="ArsR-like_HTH"/>
</dbReference>
<proteinExistence type="predicted"/>
<feature type="transmembrane region" description="Helical" evidence="1">
    <location>
        <begin position="34"/>
        <end position="54"/>
    </location>
</feature>
<dbReference type="Proteomes" id="UP000033123">
    <property type="component" value="Chromosome"/>
</dbReference>
<keyword evidence="1" id="KW-0472">Membrane</keyword>
<keyword evidence="1" id="KW-1133">Transmembrane helix</keyword>
<protein>
    <recommendedName>
        <fullName evidence="2">HTH arsR-type domain-containing protein</fullName>
    </recommendedName>
</protein>
<accession>A0A0E3PNR6</accession>
<evidence type="ECO:0000259" key="2">
    <source>
        <dbReference type="PROSITE" id="PS50987"/>
    </source>
</evidence>
<feature type="transmembrane region" description="Helical" evidence="1">
    <location>
        <begin position="83"/>
        <end position="107"/>
    </location>
</feature>
<dbReference type="InterPro" id="IPR036390">
    <property type="entry name" value="WH_DNA-bd_sf"/>
</dbReference>
<dbReference type="Pfam" id="PF24266">
    <property type="entry name" value="HTH_HVO_0163_N"/>
    <property type="match status" value="1"/>
</dbReference>
<dbReference type="GO" id="GO:0003700">
    <property type="term" value="F:DNA-binding transcription factor activity"/>
    <property type="evidence" value="ECO:0007669"/>
    <property type="project" value="InterPro"/>
</dbReference>
<dbReference type="KEGG" id="msj:MSSAC_2154"/>
<evidence type="ECO:0000313" key="3">
    <source>
        <dbReference type="EMBL" id="AKB36744.1"/>
    </source>
</evidence>